<dbReference type="OrthoDB" id="9872078at2"/>
<keyword evidence="6" id="KW-1185">Reference proteome</keyword>
<dbReference type="AlphaFoldDB" id="A0A412P7W9"/>
<evidence type="ECO:0000313" key="3">
    <source>
        <dbReference type="EMBL" id="RYT81885.1"/>
    </source>
</evidence>
<evidence type="ECO:0000313" key="2">
    <source>
        <dbReference type="EMBL" id="RHL93815.1"/>
    </source>
</evidence>
<dbReference type="EMBL" id="RCXO01000004">
    <property type="protein sequence ID" value="RYT81885.1"/>
    <property type="molecule type" value="Genomic_DNA"/>
</dbReference>
<evidence type="ECO:0000313" key="5">
    <source>
        <dbReference type="Proteomes" id="UP000285013"/>
    </source>
</evidence>
<name>A0A412P7W9_9BACE</name>
<sequence>MTTLELEADKARLAYAILSIDNASLLAEVKKKLGDLLTINGPAVKSKPRHTRPISKEVQDMVIGELPADMDIEKESDKMWEDLAK</sequence>
<evidence type="ECO:0000313" key="6">
    <source>
        <dbReference type="Proteomes" id="UP000291191"/>
    </source>
</evidence>
<accession>A0A412P7W9</accession>
<proteinExistence type="predicted"/>
<reference evidence="4 5" key="1">
    <citation type="submission" date="2018-08" db="EMBL/GenBank/DDBJ databases">
        <title>A genome reference for cultivated species of the human gut microbiota.</title>
        <authorList>
            <person name="Zou Y."/>
            <person name="Xue W."/>
            <person name="Luo G."/>
        </authorList>
    </citation>
    <scope>NUCLEOTIDE SEQUENCE [LARGE SCALE GENOMIC DNA]</scope>
    <source>
        <strain evidence="1 4">AF19-10AC</strain>
        <strain evidence="2 5">AF36-16BH</strain>
    </source>
</reference>
<dbReference type="Proteomes" id="UP000285013">
    <property type="component" value="Unassembled WGS sequence"/>
</dbReference>
<evidence type="ECO:0000313" key="4">
    <source>
        <dbReference type="Proteomes" id="UP000284772"/>
    </source>
</evidence>
<dbReference type="Proteomes" id="UP000284772">
    <property type="component" value="Unassembled WGS sequence"/>
</dbReference>
<dbReference type="EMBL" id="QRPE01000007">
    <property type="protein sequence ID" value="RHL93815.1"/>
    <property type="molecule type" value="Genomic_DNA"/>
</dbReference>
<dbReference type="Proteomes" id="UP000291191">
    <property type="component" value="Unassembled WGS sequence"/>
</dbReference>
<evidence type="ECO:0000313" key="1">
    <source>
        <dbReference type="EMBL" id="RGT50895.1"/>
    </source>
</evidence>
<dbReference type="RefSeq" id="WP_021967017.1">
    <property type="nucleotide sequence ID" value="NZ_CABMMK010000004.1"/>
</dbReference>
<organism evidence="3 6">
    <name type="scientific">Bacteroides intestinalis</name>
    <dbReference type="NCBI Taxonomy" id="329854"/>
    <lineage>
        <taxon>Bacteria</taxon>
        <taxon>Pseudomonadati</taxon>
        <taxon>Bacteroidota</taxon>
        <taxon>Bacteroidia</taxon>
        <taxon>Bacteroidales</taxon>
        <taxon>Bacteroidaceae</taxon>
        <taxon>Bacteroides</taxon>
    </lineage>
</organism>
<comment type="caution">
    <text evidence="3">The sequence shown here is derived from an EMBL/GenBank/DDBJ whole genome shotgun (WGS) entry which is preliminary data.</text>
</comment>
<protein>
    <submittedName>
        <fullName evidence="3">Uncharacterized protein</fullName>
    </submittedName>
</protein>
<gene>
    <name evidence="1" type="ORF">DWX27_13090</name>
    <name evidence="2" type="ORF">DWZ95_08855</name>
    <name evidence="3" type="ORF">EAJ06_05015</name>
</gene>
<reference evidence="3 6" key="2">
    <citation type="journal article" date="2019" name="Science, e1252229">
        <title>Invertible promoters mediate bacterial phase variation, antibiotic resistance, and host adaptation in the gut.</title>
        <authorList>
            <person name="Jiang X."/>
            <person name="Hall A.B."/>
            <person name="Arthur T.D."/>
            <person name="Plichta D.R."/>
            <person name="Covington C.T."/>
            <person name="Poyet M."/>
            <person name="Crothers J."/>
            <person name="Moses P.L."/>
            <person name="Tolonen A.C."/>
            <person name="Vlamakis H."/>
            <person name="Alm E.J."/>
            <person name="Xavier R.J."/>
        </authorList>
    </citation>
    <scope>NUCLEOTIDE SEQUENCE [LARGE SCALE GENOMIC DNA]</scope>
    <source>
        <strain evidence="3">Bf_0095</strain>
        <strain evidence="6">bf_0095</strain>
    </source>
</reference>
<dbReference type="EMBL" id="QRWT01000013">
    <property type="protein sequence ID" value="RGT50895.1"/>
    <property type="molecule type" value="Genomic_DNA"/>
</dbReference>